<organism evidence="3 4">
    <name type="scientific">Nocardioides conyzicola</name>
    <dbReference type="NCBI Taxonomy" id="1651781"/>
    <lineage>
        <taxon>Bacteria</taxon>
        <taxon>Bacillati</taxon>
        <taxon>Actinomycetota</taxon>
        <taxon>Actinomycetes</taxon>
        <taxon>Propionibacteriales</taxon>
        <taxon>Nocardioidaceae</taxon>
        <taxon>Nocardioides</taxon>
    </lineage>
</organism>
<dbReference type="EMBL" id="BAABKM010000002">
    <property type="protein sequence ID" value="GAA4712926.1"/>
    <property type="molecule type" value="Genomic_DNA"/>
</dbReference>
<proteinExistence type="predicted"/>
<keyword evidence="2" id="KW-1133">Transmembrane helix</keyword>
<evidence type="ECO:0000256" key="1">
    <source>
        <dbReference type="SAM" id="MobiDB-lite"/>
    </source>
</evidence>
<feature type="region of interest" description="Disordered" evidence="1">
    <location>
        <begin position="99"/>
        <end position="129"/>
    </location>
</feature>
<reference evidence="4" key="1">
    <citation type="journal article" date="2019" name="Int. J. Syst. Evol. Microbiol.">
        <title>The Global Catalogue of Microorganisms (GCM) 10K type strain sequencing project: providing services to taxonomists for standard genome sequencing and annotation.</title>
        <authorList>
            <consortium name="The Broad Institute Genomics Platform"/>
            <consortium name="The Broad Institute Genome Sequencing Center for Infectious Disease"/>
            <person name="Wu L."/>
            <person name="Ma J."/>
        </authorList>
    </citation>
    <scope>NUCLEOTIDE SEQUENCE [LARGE SCALE GENOMIC DNA]</scope>
    <source>
        <strain evidence="4">JCM 18531</strain>
    </source>
</reference>
<feature type="transmembrane region" description="Helical" evidence="2">
    <location>
        <begin position="20"/>
        <end position="40"/>
    </location>
</feature>
<evidence type="ECO:0000256" key="2">
    <source>
        <dbReference type="SAM" id="Phobius"/>
    </source>
</evidence>
<dbReference type="RefSeq" id="WP_345522707.1">
    <property type="nucleotide sequence ID" value="NZ_BAABKM010000002.1"/>
</dbReference>
<feature type="compositionally biased region" description="Basic and acidic residues" evidence="1">
    <location>
        <begin position="99"/>
        <end position="109"/>
    </location>
</feature>
<evidence type="ECO:0000313" key="4">
    <source>
        <dbReference type="Proteomes" id="UP001499974"/>
    </source>
</evidence>
<feature type="compositionally biased region" description="Polar residues" evidence="1">
    <location>
        <begin position="117"/>
        <end position="129"/>
    </location>
</feature>
<accession>A0ABP8XSH9</accession>
<dbReference type="Proteomes" id="UP001499974">
    <property type="component" value="Unassembled WGS sequence"/>
</dbReference>
<gene>
    <name evidence="3" type="ORF">GCM10023349_35100</name>
</gene>
<protein>
    <submittedName>
        <fullName evidence="3">Uncharacterized protein</fullName>
    </submittedName>
</protein>
<keyword evidence="2" id="KW-0472">Membrane</keyword>
<comment type="caution">
    <text evidence="3">The sequence shown here is derived from an EMBL/GenBank/DDBJ whole genome shotgun (WGS) entry which is preliminary data.</text>
</comment>
<sequence>MCPDLTLVPLLSATIQTQDRLIFGGIALTVAVLTAAFFFTKDGWRSAPPSREASVVFMAVIFSLVILALAVPYFLNTQATVALLGAVIGSTLTTLSKTEPRASLDKTDQVADDSEVNPPTSGGSSNSAP</sequence>
<name>A0ABP8XSH9_9ACTN</name>
<keyword evidence="2" id="KW-0812">Transmembrane</keyword>
<feature type="transmembrane region" description="Helical" evidence="2">
    <location>
        <begin position="52"/>
        <end position="73"/>
    </location>
</feature>
<keyword evidence="4" id="KW-1185">Reference proteome</keyword>
<evidence type="ECO:0000313" key="3">
    <source>
        <dbReference type="EMBL" id="GAA4712926.1"/>
    </source>
</evidence>